<dbReference type="GO" id="GO:0004190">
    <property type="term" value="F:aspartic-type endopeptidase activity"/>
    <property type="evidence" value="ECO:0007669"/>
    <property type="project" value="UniProtKB-KW"/>
</dbReference>
<feature type="domain" description="Peptidase A1" evidence="10">
    <location>
        <begin position="61"/>
        <end position="428"/>
    </location>
</feature>
<dbReference type="InterPro" id="IPR001461">
    <property type="entry name" value="Aspartic_peptidase_A1"/>
</dbReference>
<gene>
    <name evidence="11" type="ORF">DHEL01_v200995</name>
</gene>
<evidence type="ECO:0000256" key="2">
    <source>
        <dbReference type="ARBA" id="ARBA00022670"/>
    </source>
</evidence>
<dbReference type="InterPro" id="IPR033121">
    <property type="entry name" value="PEPTIDASE_A1"/>
</dbReference>
<feature type="signal peptide" evidence="9">
    <location>
        <begin position="1"/>
        <end position="23"/>
    </location>
</feature>
<dbReference type="PROSITE" id="PS00141">
    <property type="entry name" value="ASP_PROTEASE"/>
    <property type="match status" value="1"/>
</dbReference>
<evidence type="ECO:0000256" key="4">
    <source>
        <dbReference type="ARBA" id="ARBA00022750"/>
    </source>
</evidence>
<evidence type="ECO:0000256" key="7">
    <source>
        <dbReference type="RuleBase" id="RU000454"/>
    </source>
</evidence>
<dbReference type="InParanoid" id="A0A2P5IDL7"/>
<dbReference type="FunCoup" id="A0A2P5IDL7">
    <property type="interactions" value="338"/>
</dbReference>
<dbReference type="InterPro" id="IPR001969">
    <property type="entry name" value="Aspartic_peptidase_AS"/>
</dbReference>
<evidence type="ECO:0000313" key="12">
    <source>
        <dbReference type="Proteomes" id="UP000094444"/>
    </source>
</evidence>
<keyword evidence="2 7" id="KW-0645">Protease</keyword>
<feature type="active site" evidence="6">
    <location>
        <position position="305"/>
    </location>
</feature>
<dbReference type="STRING" id="158607.A0A2P5IDL7"/>
<sequence length="511" mass="54382">MSRPIAVLAVSAGLLLLAPAANAAGTVQWDIQKHHPKARLGRRAADTHEGIITNELTRGGYFATCSMGTPPQTLTLQLDTGSSDIWVPWNMATVCEEERCTLGNCAHSPPPPTPQFRDDDEHPTADSGALVDPNASSTFTDAGKGAFDISYVDGSYSNGDYFMDSFQIAGATVSNVTMGLGLNTTITYGLAGVGYMLNEAIVDTENSNSAAYPNLPVVMVNEGLINTNAYSLWLNDLDSSKGNILFGGIDTEKYVGNLARIDILENNKTNVHDSFLVPITSLLAVSESGTDVLTSTEYPIEVVLDSGTTLSYLPNDIAEQIWREVGATYTRDVGLALLPCRMQNSKGHFSFGFAGPEGPRINVTMDELVLDLVTSGPPPTFISGPFEGEDACEFGIQNSSKSPFLLGDTFLRSAYVVYDLQNNEIGIAQTDFNSTTSSIVAFEANGSNIPFSTLVSNQNLTTPTTAAVPSFLAESGFESGTEENRAAALPLGLQQALFMGVAMLASIFLLA</sequence>
<dbReference type="PANTHER" id="PTHR47966">
    <property type="entry name" value="BETA-SITE APP-CLEAVING ENZYME, ISOFORM A-RELATED"/>
    <property type="match status" value="1"/>
</dbReference>
<dbReference type="SUPFAM" id="SSF50630">
    <property type="entry name" value="Acid proteases"/>
    <property type="match status" value="1"/>
</dbReference>
<comment type="caution">
    <text evidence="11">The sequence shown here is derived from an EMBL/GenBank/DDBJ whole genome shotgun (WGS) entry which is preliminary data.</text>
</comment>
<dbReference type="AlphaFoldDB" id="A0A2P5IDL7"/>
<keyword evidence="3 9" id="KW-0732">Signal</keyword>
<dbReference type="Pfam" id="PF00026">
    <property type="entry name" value="Asp"/>
    <property type="match status" value="1"/>
</dbReference>
<dbReference type="Proteomes" id="UP000094444">
    <property type="component" value="Unassembled WGS sequence"/>
</dbReference>
<dbReference type="OrthoDB" id="771136at2759"/>
<evidence type="ECO:0000256" key="5">
    <source>
        <dbReference type="ARBA" id="ARBA00022801"/>
    </source>
</evidence>
<dbReference type="CDD" id="cd05474">
    <property type="entry name" value="SAP_like"/>
    <property type="match status" value="1"/>
</dbReference>
<dbReference type="EMBL" id="MAVT02000041">
    <property type="protein sequence ID" value="POS80613.1"/>
    <property type="molecule type" value="Genomic_DNA"/>
</dbReference>
<evidence type="ECO:0000256" key="6">
    <source>
        <dbReference type="PIRSR" id="PIRSR601461-1"/>
    </source>
</evidence>
<evidence type="ECO:0000256" key="1">
    <source>
        <dbReference type="ARBA" id="ARBA00007447"/>
    </source>
</evidence>
<proteinExistence type="inferred from homology"/>
<reference evidence="11" key="1">
    <citation type="submission" date="2017-09" db="EMBL/GenBank/DDBJ databases">
        <title>Polyketide synthases of a Diaporthe helianthi virulent isolate.</title>
        <authorList>
            <person name="Baroncelli R."/>
        </authorList>
    </citation>
    <scope>NUCLEOTIDE SEQUENCE [LARGE SCALE GENOMIC DNA]</scope>
    <source>
        <strain evidence="11">7/96</strain>
    </source>
</reference>
<comment type="similarity">
    <text evidence="1 7">Belongs to the peptidase A1 family.</text>
</comment>
<evidence type="ECO:0000256" key="9">
    <source>
        <dbReference type="SAM" id="SignalP"/>
    </source>
</evidence>
<dbReference type="PANTHER" id="PTHR47966:SF65">
    <property type="entry name" value="ASPARTIC-TYPE ENDOPEPTIDASE"/>
    <property type="match status" value="1"/>
</dbReference>
<dbReference type="InterPro" id="IPR021109">
    <property type="entry name" value="Peptidase_aspartic_dom_sf"/>
</dbReference>
<evidence type="ECO:0000313" key="11">
    <source>
        <dbReference type="EMBL" id="POS80613.1"/>
    </source>
</evidence>
<keyword evidence="5 7" id="KW-0378">Hydrolase</keyword>
<evidence type="ECO:0000256" key="8">
    <source>
        <dbReference type="SAM" id="MobiDB-lite"/>
    </source>
</evidence>
<evidence type="ECO:0000256" key="3">
    <source>
        <dbReference type="ARBA" id="ARBA00022729"/>
    </source>
</evidence>
<evidence type="ECO:0000259" key="10">
    <source>
        <dbReference type="PROSITE" id="PS51767"/>
    </source>
</evidence>
<organism evidence="11 12">
    <name type="scientific">Diaporthe helianthi</name>
    <dbReference type="NCBI Taxonomy" id="158607"/>
    <lineage>
        <taxon>Eukaryota</taxon>
        <taxon>Fungi</taxon>
        <taxon>Dikarya</taxon>
        <taxon>Ascomycota</taxon>
        <taxon>Pezizomycotina</taxon>
        <taxon>Sordariomycetes</taxon>
        <taxon>Sordariomycetidae</taxon>
        <taxon>Diaporthales</taxon>
        <taxon>Diaporthaceae</taxon>
        <taxon>Diaporthe</taxon>
    </lineage>
</organism>
<keyword evidence="4 7" id="KW-0064">Aspartyl protease</keyword>
<dbReference type="PRINTS" id="PR00792">
    <property type="entry name" value="PEPSIN"/>
</dbReference>
<name>A0A2P5IDL7_DIAHE</name>
<dbReference type="PROSITE" id="PS51767">
    <property type="entry name" value="PEPTIDASE_A1"/>
    <property type="match status" value="1"/>
</dbReference>
<accession>A0A2P5IDL7</accession>
<feature type="active site" evidence="6">
    <location>
        <position position="79"/>
    </location>
</feature>
<keyword evidence="12" id="KW-1185">Reference proteome</keyword>
<protein>
    <submittedName>
        <fullName evidence="11">Aspartic proteinase</fullName>
    </submittedName>
</protein>
<dbReference type="GO" id="GO:0006508">
    <property type="term" value="P:proteolysis"/>
    <property type="evidence" value="ECO:0007669"/>
    <property type="project" value="UniProtKB-KW"/>
</dbReference>
<feature type="chain" id="PRO_5015125635" evidence="9">
    <location>
        <begin position="24"/>
        <end position="511"/>
    </location>
</feature>
<dbReference type="Gene3D" id="2.40.70.10">
    <property type="entry name" value="Acid Proteases"/>
    <property type="match status" value="2"/>
</dbReference>
<feature type="region of interest" description="Disordered" evidence="8">
    <location>
        <begin position="106"/>
        <end position="135"/>
    </location>
</feature>
<dbReference type="InterPro" id="IPR033876">
    <property type="entry name" value="SAP-like"/>
</dbReference>